<organism evidence="1 2">
    <name type="scientific">Zalaria obscura</name>
    <dbReference type="NCBI Taxonomy" id="2024903"/>
    <lineage>
        <taxon>Eukaryota</taxon>
        <taxon>Fungi</taxon>
        <taxon>Dikarya</taxon>
        <taxon>Ascomycota</taxon>
        <taxon>Pezizomycotina</taxon>
        <taxon>Dothideomycetes</taxon>
        <taxon>Dothideomycetidae</taxon>
        <taxon>Dothideales</taxon>
        <taxon>Zalariaceae</taxon>
        <taxon>Zalaria</taxon>
    </lineage>
</organism>
<gene>
    <name evidence="1" type="ORF">M8818_006403</name>
</gene>
<evidence type="ECO:0000313" key="1">
    <source>
        <dbReference type="EMBL" id="KAK8198536.1"/>
    </source>
</evidence>
<dbReference type="EMBL" id="JAMKPW020000040">
    <property type="protein sequence ID" value="KAK8198536.1"/>
    <property type="molecule type" value="Genomic_DNA"/>
</dbReference>
<accession>A0ACC3S6R0</accession>
<keyword evidence="2" id="KW-1185">Reference proteome</keyword>
<proteinExistence type="predicted"/>
<dbReference type="Proteomes" id="UP001320706">
    <property type="component" value="Unassembled WGS sequence"/>
</dbReference>
<sequence>MAATCGVLTSDSGQRTVSAYGHHSADSQLTACSALGRQAAQLPRAVARPELVNVGDHPLGNAWQPSPGSALARSWECLAVSAPLPPVADMAADAWERRAKGAKGLVFSIMPTFHFRLT</sequence>
<name>A0ACC3S6R0_9PEZI</name>
<protein>
    <submittedName>
        <fullName evidence="1">Uncharacterized protein</fullName>
    </submittedName>
</protein>
<comment type="caution">
    <text evidence="1">The sequence shown here is derived from an EMBL/GenBank/DDBJ whole genome shotgun (WGS) entry which is preliminary data.</text>
</comment>
<reference evidence="1" key="1">
    <citation type="submission" date="2024-02" db="EMBL/GenBank/DDBJ databases">
        <title>Metagenome Assembled Genome of Zalaria obscura JY119.</title>
        <authorList>
            <person name="Vighnesh L."/>
            <person name="Jagadeeshwari U."/>
            <person name="Venkata Ramana C."/>
            <person name="Sasikala C."/>
        </authorList>
    </citation>
    <scope>NUCLEOTIDE SEQUENCE</scope>
    <source>
        <strain evidence="1">JY119</strain>
    </source>
</reference>
<evidence type="ECO:0000313" key="2">
    <source>
        <dbReference type="Proteomes" id="UP001320706"/>
    </source>
</evidence>